<dbReference type="Proteomes" id="UP000799324">
    <property type="component" value="Unassembled WGS sequence"/>
</dbReference>
<name>A0A6A6SIS8_9PLEO</name>
<proteinExistence type="predicted"/>
<protein>
    <recommendedName>
        <fullName evidence="5">Peroxin 26</fullName>
    </recommendedName>
</protein>
<feature type="compositionally biased region" description="Basic and acidic residues" evidence="1">
    <location>
        <begin position="286"/>
        <end position="326"/>
    </location>
</feature>
<keyword evidence="2" id="KW-0472">Membrane</keyword>
<accession>A0A6A6SIS8</accession>
<dbReference type="AlphaFoldDB" id="A0A6A6SIS8"/>
<dbReference type="EMBL" id="MU004641">
    <property type="protein sequence ID" value="KAF2647292.1"/>
    <property type="molecule type" value="Genomic_DNA"/>
</dbReference>
<feature type="region of interest" description="Disordered" evidence="1">
    <location>
        <begin position="266"/>
        <end position="354"/>
    </location>
</feature>
<gene>
    <name evidence="3" type="ORF">K491DRAFT_784820</name>
</gene>
<dbReference type="OrthoDB" id="3981028at2759"/>
<evidence type="ECO:0000256" key="2">
    <source>
        <dbReference type="SAM" id="Phobius"/>
    </source>
</evidence>
<feature type="region of interest" description="Disordered" evidence="1">
    <location>
        <begin position="188"/>
        <end position="214"/>
    </location>
</feature>
<keyword evidence="2" id="KW-1133">Transmembrane helix</keyword>
<feature type="transmembrane region" description="Helical" evidence="2">
    <location>
        <begin position="383"/>
        <end position="400"/>
    </location>
</feature>
<keyword evidence="2" id="KW-0812">Transmembrane</keyword>
<keyword evidence="4" id="KW-1185">Reference proteome</keyword>
<evidence type="ECO:0000256" key="1">
    <source>
        <dbReference type="SAM" id="MobiDB-lite"/>
    </source>
</evidence>
<reference evidence="3" key="1">
    <citation type="journal article" date="2020" name="Stud. Mycol.">
        <title>101 Dothideomycetes genomes: a test case for predicting lifestyles and emergence of pathogens.</title>
        <authorList>
            <person name="Haridas S."/>
            <person name="Albert R."/>
            <person name="Binder M."/>
            <person name="Bloem J."/>
            <person name="Labutti K."/>
            <person name="Salamov A."/>
            <person name="Andreopoulos B."/>
            <person name="Baker S."/>
            <person name="Barry K."/>
            <person name="Bills G."/>
            <person name="Bluhm B."/>
            <person name="Cannon C."/>
            <person name="Castanera R."/>
            <person name="Culley D."/>
            <person name="Daum C."/>
            <person name="Ezra D."/>
            <person name="Gonzalez J."/>
            <person name="Henrissat B."/>
            <person name="Kuo A."/>
            <person name="Liang C."/>
            <person name="Lipzen A."/>
            <person name="Lutzoni F."/>
            <person name="Magnuson J."/>
            <person name="Mondo S."/>
            <person name="Nolan M."/>
            <person name="Ohm R."/>
            <person name="Pangilinan J."/>
            <person name="Park H.-J."/>
            <person name="Ramirez L."/>
            <person name="Alfaro M."/>
            <person name="Sun H."/>
            <person name="Tritt A."/>
            <person name="Yoshinaga Y."/>
            <person name="Zwiers L.-H."/>
            <person name="Turgeon B."/>
            <person name="Goodwin S."/>
            <person name="Spatafora J."/>
            <person name="Crous P."/>
            <person name="Grigoriev I."/>
        </authorList>
    </citation>
    <scope>NUCLEOTIDE SEQUENCE</scope>
    <source>
        <strain evidence="3">CBS 122681</strain>
    </source>
</reference>
<evidence type="ECO:0008006" key="5">
    <source>
        <dbReference type="Google" id="ProtNLM"/>
    </source>
</evidence>
<sequence>MATVYESALGSSRMLSSVSSLSSSRHQSSQIAKAYRQAAQLFLTRRLPEALSTIEPIITPPPSQEDANASYNEDLSAFAPVASASRGTRVKVWSFYLTFLNSVVELGAEEGKHAFGSSSWKALVSKCRDGSVWEDVVRDGYAGVEGDVDAEVVVNLATLLLTHSPSQRLNQQRLETYLSASANPTFDVSSHMQSSSYLQRRPSQQNNGTNTPRDLNTRLKILELYTLHVLPRNEEWDYAREFISMSEVLDDERKEAFLLALHSLKEEKEETESREAKLRQQQQEQLEQRRKESEARRLEQSRAEDERRKREEENRRQPRGSDEVFRKGQHRQVPSASSRAAARRPAEKAASPPPGLYRRFASAMGSMQALVLNTAHSMTANPMALFRTLLFLLAFALAFGRRDLRERVKRILRDGWDKVRRTVGMGVKVSYI</sequence>
<organism evidence="3 4">
    <name type="scientific">Lophiostoma macrostomum CBS 122681</name>
    <dbReference type="NCBI Taxonomy" id="1314788"/>
    <lineage>
        <taxon>Eukaryota</taxon>
        <taxon>Fungi</taxon>
        <taxon>Dikarya</taxon>
        <taxon>Ascomycota</taxon>
        <taxon>Pezizomycotina</taxon>
        <taxon>Dothideomycetes</taxon>
        <taxon>Pleosporomycetidae</taxon>
        <taxon>Pleosporales</taxon>
        <taxon>Lophiostomataceae</taxon>
        <taxon>Lophiostoma</taxon>
    </lineage>
</organism>
<evidence type="ECO:0000313" key="4">
    <source>
        <dbReference type="Proteomes" id="UP000799324"/>
    </source>
</evidence>
<evidence type="ECO:0000313" key="3">
    <source>
        <dbReference type="EMBL" id="KAF2647292.1"/>
    </source>
</evidence>
<feature type="compositionally biased region" description="Basic and acidic residues" evidence="1">
    <location>
        <begin position="266"/>
        <end position="278"/>
    </location>
</feature>